<dbReference type="InterPro" id="IPR002223">
    <property type="entry name" value="Kunitz_BPTI"/>
</dbReference>
<dbReference type="PROSITE" id="PS00280">
    <property type="entry name" value="BPTI_KUNITZ_1"/>
    <property type="match status" value="1"/>
</dbReference>
<feature type="domain" description="Reelin" evidence="14">
    <location>
        <begin position="9"/>
        <end position="175"/>
    </location>
</feature>
<keyword evidence="7" id="KW-0677">Repeat</keyword>
<evidence type="ECO:0000259" key="13">
    <source>
        <dbReference type="PROSITE" id="PS50279"/>
    </source>
</evidence>
<dbReference type="FunFam" id="2.60.40.2130:FF:000002">
    <property type="entry name" value="Putative Spondin-1"/>
    <property type="match status" value="1"/>
</dbReference>
<proteinExistence type="predicted"/>
<dbReference type="SMART" id="SM00131">
    <property type="entry name" value="KU"/>
    <property type="match status" value="1"/>
</dbReference>
<evidence type="ECO:0000313" key="17">
    <source>
        <dbReference type="Proteomes" id="UP001458880"/>
    </source>
</evidence>
<dbReference type="Gene3D" id="2.20.100.10">
    <property type="entry name" value="Thrombospondin type-1 (TSP1) repeat"/>
    <property type="match status" value="5"/>
</dbReference>
<keyword evidence="6 12" id="KW-0732">Signal</keyword>
<dbReference type="EMBL" id="JASPKY010000495">
    <property type="protein sequence ID" value="KAK9694992.1"/>
    <property type="molecule type" value="Genomic_DNA"/>
</dbReference>
<dbReference type="InterPro" id="IPR020901">
    <property type="entry name" value="Prtase_inh_Kunz-CS"/>
</dbReference>
<dbReference type="Pfam" id="PF19028">
    <property type="entry name" value="TSP1_spondin"/>
    <property type="match status" value="2"/>
</dbReference>
<comment type="subcellular location">
    <subcellularLocation>
        <location evidence="1">Secreted</location>
        <location evidence="1">Extracellular space</location>
        <location evidence="1">Extracellular matrix</location>
    </subcellularLocation>
</comment>
<dbReference type="SUPFAM" id="SSF82895">
    <property type="entry name" value="TSP-1 type 1 repeat"/>
    <property type="match status" value="5"/>
</dbReference>
<dbReference type="Pfam" id="PF00090">
    <property type="entry name" value="TSP_1"/>
    <property type="match status" value="3"/>
</dbReference>
<gene>
    <name evidence="16" type="ORF">QE152_g33166</name>
</gene>
<dbReference type="PROSITE" id="PS51020">
    <property type="entry name" value="SPONDIN"/>
    <property type="match status" value="1"/>
</dbReference>
<evidence type="ECO:0000259" key="14">
    <source>
        <dbReference type="PROSITE" id="PS51019"/>
    </source>
</evidence>
<feature type="domain" description="Spondin" evidence="15">
    <location>
        <begin position="176"/>
        <end position="367"/>
    </location>
</feature>
<dbReference type="InterPro" id="IPR036383">
    <property type="entry name" value="TSP1_rpt_sf"/>
</dbReference>
<reference evidence="16 17" key="1">
    <citation type="journal article" date="2024" name="BMC Genomics">
        <title>De novo assembly and annotation of Popillia japonica's genome with initial clues to its potential as an invasive pest.</title>
        <authorList>
            <person name="Cucini C."/>
            <person name="Boschi S."/>
            <person name="Funari R."/>
            <person name="Cardaioli E."/>
            <person name="Iannotti N."/>
            <person name="Marturano G."/>
            <person name="Paoli F."/>
            <person name="Bruttini M."/>
            <person name="Carapelli A."/>
            <person name="Frati F."/>
            <person name="Nardi F."/>
        </authorList>
    </citation>
    <scope>NUCLEOTIDE SEQUENCE [LARGE SCALE GENOMIC DNA]</scope>
    <source>
        <strain evidence="16">DMR45628</strain>
    </source>
</reference>
<dbReference type="Gene3D" id="2.60.40.2130">
    <property type="entry name" value="F-spondin domain"/>
    <property type="match status" value="1"/>
</dbReference>
<dbReference type="Pfam" id="PF02014">
    <property type="entry name" value="Reeler"/>
    <property type="match status" value="1"/>
</dbReference>
<protein>
    <recommendedName>
        <fullName evidence="2">Spondin-1</fullName>
    </recommendedName>
    <alternativeName>
        <fullName evidence="11">F-spondin</fullName>
    </alternativeName>
</protein>
<dbReference type="PANTHER" id="PTHR11311:SF16">
    <property type="entry name" value="SPONDIN-1"/>
    <property type="match status" value="1"/>
</dbReference>
<dbReference type="InterPro" id="IPR051418">
    <property type="entry name" value="Spondin/Thrombospondin_T1"/>
</dbReference>
<keyword evidence="9" id="KW-1015">Disulfide bond</keyword>
<evidence type="ECO:0000256" key="6">
    <source>
        <dbReference type="ARBA" id="ARBA00022729"/>
    </source>
</evidence>
<dbReference type="SMART" id="SM00209">
    <property type="entry name" value="TSP1"/>
    <property type="match status" value="5"/>
</dbReference>
<feature type="domain" description="BPTI/Kunitz inhibitor" evidence="13">
    <location>
        <begin position="633"/>
        <end position="683"/>
    </location>
</feature>
<evidence type="ECO:0000256" key="9">
    <source>
        <dbReference type="ARBA" id="ARBA00023157"/>
    </source>
</evidence>
<dbReference type="SUPFAM" id="SSF57362">
    <property type="entry name" value="BPTI-like"/>
    <property type="match status" value="1"/>
</dbReference>
<dbReference type="InterPro" id="IPR000884">
    <property type="entry name" value="TSP1_rpt"/>
</dbReference>
<evidence type="ECO:0000256" key="3">
    <source>
        <dbReference type="ARBA" id="ARBA00022525"/>
    </source>
</evidence>
<dbReference type="Pfam" id="PF06468">
    <property type="entry name" value="Spond_N"/>
    <property type="match status" value="1"/>
</dbReference>
<dbReference type="CDD" id="cd00109">
    <property type="entry name" value="Kunitz-type"/>
    <property type="match status" value="1"/>
</dbReference>
<accession>A0AAW1IXP4</accession>
<evidence type="ECO:0000256" key="11">
    <source>
        <dbReference type="ARBA" id="ARBA00030964"/>
    </source>
</evidence>
<keyword evidence="8" id="KW-0130">Cell adhesion</keyword>
<dbReference type="FunFam" id="2.20.100.10:FF:000019">
    <property type="entry name" value="Thrombospondin type 1 domain containing 7A"/>
    <property type="match status" value="1"/>
</dbReference>
<dbReference type="Proteomes" id="UP001458880">
    <property type="component" value="Unassembled WGS sequence"/>
</dbReference>
<keyword evidence="3" id="KW-0964">Secreted</keyword>
<keyword evidence="10" id="KW-0325">Glycoprotein</keyword>
<dbReference type="Gene3D" id="2.60.40.4060">
    <property type="entry name" value="Reeler domain"/>
    <property type="match status" value="1"/>
</dbReference>
<evidence type="ECO:0000256" key="12">
    <source>
        <dbReference type="SAM" id="SignalP"/>
    </source>
</evidence>
<dbReference type="GO" id="GO:0031012">
    <property type="term" value="C:extracellular matrix"/>
    <property type="evidence" value="ECO:0007669"/>
    <property type="project" value="TreeGrafter"/>
</dbReference>
<dbReference type="InterPro" id="IPR038678">
    <property type="entry name" value="Spondin_N_sf"/>
</dbReference>
<evidence type="ECO:0000256" key="8">
    <source>
        <dbReference type="ARBA" id="ARBA00022889"/>
    </source>
</evidence>
<evidence type="ECO:0000259" key="15">
    <source>
        <dbReference type="PROSITE" id="PS51020"/>
    </source>
</evidence>
<dbReference type="NCBIfam" id="NF038123">
    <property type="entry name" value="NF038123_dom"/>
    <property type="match status" value="1"/>
</dbReference>
<dbReference type="InterPro" id="IPR044004">
    <property type="entry name" value="TSP1_spondin_dom"/>
</dbReference>
<name>A0AAW1IXP4_POPJA</name>
<dbReference type="CDD" id="cd08544">
    <property type="entry name" value="Reeler"/>
    <property type="match status" value="1"/>
</dbReference>
<keyword evidence="17" id="KW-1185">Reference proteome</keyword>
<dbReference type="InterPro" id="IPR042307">
    <property type="entry name" value="Reeler_sf"/>
</dbReference>
<dbReference type="InterPro" id="IPR002861">
    <property type="entry name" value="Reeler_dom"/>
</dbReference>
<evidence type="ECO:0000256" key="5">
    <source>
        <dbReference type="ARBA" id="ARBA00022723"/>
    </source>
</evidence>
<dbReference type="InterPro" id="IPR009465">
    <property type="entry name" value="Spondin_N"/>
</dbReference>
<feature type="signal peptide" evidence="12">
    <location>
        <begin position="1"/>
        <end position="21"/>
    </location>
</feature>
<dbReference type="GO" id="GO:0046872">
    <property type="term" value="F:metal ion binding"/>
    <property type="evidence" value="ECO:0007669"/>
    <property type="project" value="UniProtKB-KW"/>
</dbReference>
<dbReference type="InterPro" id="IPR036880">
    <property type="entry name" value="Kunitz_BPTI_sf"/>
</dbReference>
<sequence>MFRFYAVIAILDTLLLMASFAIQCDMNLPDVMKDKSNPIGRYLIEVSGHPRSYTPNQKYTVTLRATNDADENKFVNFVLLVENTDQRYGDRSFGSINLMLGDALTKYKCSNAVMETNSISKSEIQVLWVAPPSDNGCVVFKATVFVTREIWYSEDGPLTLTLCENPEDNDHLEPPILPTCCACHEAKYEVTFESLWSRNTHPKDFPPNNFVTKFSDIIGATHSVDYKFWSYNEYASEGLKKLAQEGDTKQLETELKDKSNYIRTIIKARGISYPNITGKTFAVFRVDDRHHLVSLVSMIYPSPDWIVGVSGLELCQSNCSWVESMTFNLYPLDAGTDNGTTYLSEDSPTIPAAPITRITPKSSEESPFYDENSNEMKPLARLILSRQRLYEKHNCEGPDSKELPDLEEYCAVTEWPDWSPCNVDCGRGTRHRQRTYKLKVVDQHKQRETCKKTLTQRSSCYGVKPECPVDGGPPAEECELTPWGKWSECSVTCGNGTKTRSRRYRSRAAAKYCQQITNSPTKLEQNFPCSLPPCDWTEPIPPECAHRAWSEWSICSVTCGKGTKMRRKLSINIQDLNRHNRISRSSSFDEESEEDFFGETTGDECENVIERVECYNDEAPSCDESTTIPALACSLAVDVGLCRSNVDRWHFNSIKGKCELFSYSGCEGNKNNFRTLEMCERVCNNYQKDAAVNRTLLKLRNSGVTASESQYQLQNDEAKQPYRTDTFIGETNDCVVSKWSRWSACSATCGRGFKTKTRRILQPAGEGGKPCPEKLKKKKKCKLTSCSEEGDQDCIMSKWSSWSPCTFTCGPNAERQRTRNILQQPTGNGQRCESRVDIIKCDLTVCPDF</sequence>
<evidence type="ECO:0000256" key="2">
    <source>
        <dbReference type="ARBA" id="ARBA00019594"/>
    </source>
</evidence>
<dbReference type="Pfam" id="PF00014">
    <property type="entry name" value="Kunitz_BPTI"/>
    <property type="match status" value="1"/>
</dbReference>
<dbReference type="Gene3D" id="4.10.410.10">
    <property type="entry name" value="Pancreatic trypsin inhibitor Kunitz domain"/>
    <property type="match status" value="1"/>
</dbReference>
<dbReference type="PROSITE" id="PS50092">
    <property type="entry name" value="TSP1"/>
    <property type="match status" value="5"/>
</dbReference>
<comment type="caution">
    <text evidence="16">The sequence shown here is derived from an EMBL/GenBank/DDBJ whole genome shotgun (WGS) entry which is preliminary data.</text>
</comment>
<keyword evidence="4" id="KW-0272">Extracellular matrix</keyword>
<evidence type="ECO:0000313" key="16">
    <source>
        <dbReference type="EMBL" id="KAK9694992.1"/>
    </source>
</evidence>
<dbReference type="GO" id="GO:0007155">
    <property type="term" value="P:cell adhesion"/>
    <property type="evidence" value="ECO:0007669"/>
    <property type="project" value="UniProtKB-KW"/>
</dbReference>
<evidence type="ECO:0000256" key="4">
    <source>
        <dbReference type="ARBA" id="ARBA00022530"/>
    </source>
</evidence>
<dbReference type="PRINTS" id="PR00759">
    <property type="entry name" value="BASICPTASE"/>
</dbReference>
<dbReference type="PROSITE" id="PS51019">
    <property type="entry name" value="REELIN"/>
    <property type="match status" value="1"/>
</dbReference>
<evidence type="ECO:0000256" key="7">
    <source>
        <dbReference type="ARBA" id="ARBA00022737"/>
    </source>
</evidence>
<dbReference type="AlphaFoldDB" id="A0AAW1IXP4"/>
<dbReference type="GO" id="GO:0004867">
    <property type="term" value="F:serine-type endopeptidase inhibitor activity"/>
    <property type="evidence" value="ECO:0007669"/>
    <property type="project" value="InterPro"/>
</dbReference>
<dbReference type="PROSITE" id="PS50279">
    <property type="entry name" value="BPTI_KUNITZ_2"/>
    <property type="match status" value="1"/>
</dbReference>
<dbReference type="PANTHER" id="PTHR11311">
    <property type="entry name" value="SPONDIN"/>
    <property type="match status" value="1"/>
</dbReference>
<organism evidence="16 17">
    <name type="scientific">Popillia japonica</name>
    <name type="common">Japanese beetle</name>
    <dbReference type="NCBI Taxonomy" id="7064"/>
    <lineage>
        <taxon>Eukaryota</taxon>
        <taxon>Metazoa</taxon>
        <taxon>Ecdysozoa</taxon>
        <taxon>Arthropoda</taxon>
        <taxon>Hexapoda</taxon>
        <taxon>Insecta</taxon>
        <taxon>Pterygota</taxon>
        <taxon>Neoptera</taxon>
        <taxon>Endopterygota</taxon>
        <taxon>Coleoptera</taxon>
        <taxon>Polyphaga</taxon>
        <taxon>Scarabaeiformia</taxon>
        <taxon>Scarabaeidae</taxon>
        <taxon>Rutelinae</taxon>
        <taxon>Popillia</taxon>
    </lineage>
</organism>
<keyword evidence="5" id="KW-0479">Metal-binding</keyword>
<feature type="chain" id="PRO_5044002125" description="Spondin-1" evidence="12">
    <location>
        <begin position="22"/>
        <end position="849"/>
    </location>
</feature>
<evidence type="ECO:0000256" key="1">
    <source>
        <dbReference type="ARBA" id="ARBA00004498"/>
    </source>
</evidence>
<evidence type="ECO:0000256" key="10">
    <source>
        <dbReference type="ARBA" id="ARBA00023180"/>
    </source>
</evidence>